<feature type="compositionally biased region" description="Basic and acidic residues" evidence="6">
    <location>
        <begin position="75"/>
        <end position="84"/>
    </location>
</feature>
<dbReference type="PANTHER" id="PTHR47171">
    <property type="entry name" value="FARA-RELATED"/>
    <property type="match status" value="1"/>
</dbReference>
<keyword evidence="3" id="KW-0238">DNA-binding</keyword>
<feature type="region of interest" description="Disordered" evidence="6">
    <location>
        <begin position="650"/>
        <end position="677"/>
    </location>
</feature>
<dbReference type="OrthoDB" id="25391at2759"/>
<proteinExistence type="predicted"/>
<dbReference type="AlphaFoldDB" id="W7HLX4"/>
<evidence type="ECO:0000256" key="3">
    <source>
        <dbReference type="ARBA" id="ARBA00023125"/>
    </source>
</evidence>
<dbReference type="GO" id="GO:0008270">
    <property type="term" value="F:zinc ion binding"/>
    <property type="evidence" value="ECO:0007669"/>
    <property type="project" value="InterPro"/>
</dbReference>
<feature type="region of interest" description="Disordered" evidence="6">
    <location>
        <begin position="613"/>
        <end position="636"/>
    </location>
</feature>
<gene>
    <name evidence="8" type="ORF">DRE_07156</name>
</gene>
<organism evidence="8 9">
    <name type="scientific">Drechslerella stenobrocha 248</name>
    <dbReference type="NCBI Taxonomy" id="1043628"/>
    <lineage>
        <taxon>Eukaryota</taxon>
        <taxon>Fungi</taxon>
        <taxon>Dikarya</taxon>
        <taxon>Ascomycota</taxon>
        <taxon>Pezizomycotina</taxon>
        <taxon>Orbiliomycetes</taxon>
        <taxon>Orbiliales</taxon>
        <taxon>Orbiliaceae</taxon>
        <taxon>Drechslerella</taxon>
    </lineage>
</organism>
<dbReference type="Proteomes" id="UP000024837">
    <property type="component" value="Unassembled WGS sequence"/>
</dbReference>
<dbReference type="GO" id="GO:0006351">
    <property type="term" value="P:DNA-templated transcription"/>
    <property type="evidence" value="ECO:0007669"/>
    <property type="project" value="InterPro"/>
</dbReference>
<feature type="region of interest" description="Disordered" evidence="6">
    <location>
        <begin position="66"/>
        <end position="116"/>
    </location>
</feature>
<dbReference type="PANTHER" id="PTHR47171:SF3">
    <property type="entry name" value="FARA-RELATED"/>
    <property type="match status" value="1"/>
</dbReference>
<dbReference type="HOGENOM" id="CLU_006329_0_1_1"/>
<feature type="region of interest" description="Disordered" evidence="6">
    <location>
        <begin position="1"/>
        <end position="25"/>
    </location>
</feature>
<dbReference type="CDD" id="cd12148">
    <property type="entry name" value="fungal_TF_MHR"/>
    <property type="match status" value="1"/>
</dbReference>
<evidence type="ECO:0000313" key="9">
    <source>
        <dbReference type="Proteomes" id="UP000024837"/>
    </source>
</evidence>
<evidence type="ECO:0000256" key="5">
    <source>
        <dbReference type="ARBA" id="ARBA00023242"/>
    </source>
</evidence>
<evidence type="ECO:0000256" key="4">
    <source>
        <dbReference type="ARBA" id="ARBA00023163"/>
    </source>
</evidence>
<evidence type="ECO:0000313" key="8">
    <source>
        <dbReference type="EMBL" id="EWC44099.1"/>
    </source>
</evidence>
<name>W7HLX4_9PEZI</name>
<dbReference type="InterPro" id="IPR052073">
    <property type="entry name" value="Amide_Lactam_Regulators"/>
</dbReference>
<evidence type="ECO:0000259" key="7">
    <source>
        <dbReference type="SMART" id="SM00906"/>
    </source>
</evidence>
<protein>
    <recommendedName>
        <fullName evidence="7">Xylanolytic transcriptional activator regulatory domain-containing protein</fullName>
    </recommendedName>
</protein>
<dbReference type="SMART" id="SM00906">
    <property type="entry name" value="Fungal_trans"/>
    <property type="match status" value="1"/>
</dbReference>
<keyword evidence="5" id="KW-0539">Nucleus</keyword>
<keyword evidence="9" id="KW-1185">Reference proteome</keyword>
<keyword evidence="2" id="KW-0805">Transcription regulation</keyword>
<keyword evidence="1" id="KW-0862">Zinc</keyword>
<dbReference type="InterPro" id="IPR007219">
    <property type="entry name" value="XnlR_reg_dom"/>
</dbReference>
<evidence type="ECO:0000256" key="6">
    <source>
        <dbReference type="SAM" id="MobiDB-lite"/>
    </source>
</evidence>
<keyword evidence="4" id="KW-0804">Transcription</keyword>
<feature type="compositionally biased region" description="Basic and acidic residues" evidence="6">
    <location>
        <begin position="617"/>
        <end position="636"/>
    </location>
</feature>
<evidence type="ECO:0000256" key="1">
    <source>
        <dbReference type="ARBA" id="ARBA00022833"/>
    </source>
</evidence>
<feature type="compositionally biased region" description="Polar residues" evidence="6">
    <location>
        <begin position="652"/>
        <end position="677"/>
    </location>
</feature>
<sequence length="889" mass="98425">MLPPRVSAASIPCMRGMPSISNPPPKVPPVATNHHCFDSEDMPCKKGVPCTNCVAFSIDCKIPTPKRKKAVPSEAKQKSDDSDSKGASPGTASGDGVHAMETDTPPLPALTASDSLSEPEGVSFGHFLKPKFARAPIKDAGRVAYLGESSNLSLLVHDRHGASDVVHYPLPESIRGARAQLTELDNEEIDILNRRGAFLLPPRALCDELVEAFFRHIAPIVPVINRNRFMQRYRDHTNPPSLLLLQAILLAGSRVCTNPALMDSSGSTTPAALTFYKRAKALYDANYEDDRVTIVQSLILMGWYWEGPEDVTKNVFYWSRVATVVAQGSGMHRSVERSQLSRADKRIWKRIWWTLFTRDRSVAVALGRPVHINTDDSDVEMISEDDFEEDEPGIPMEHPPNPLHTQFFLHYVKLCEIMGLVLAQQYSVALRARRHHAIDLTHSDMALADWMINLPEEMKYHMNDAKRQNFWAALLHSTYYTTLCLLHRAHMPPATLPDPTHLNSAISAYPSRKIAFQAAANITAIIQNLRNHDELKYCPAFIVYSLFSALIMQVYQVRSPQPAVVALTQKRMTICMDALKEVSKIWLVAKMVYTLFDSILGNKALEERLAKASGFRRTGDRPKPAEHNKKSTDASSKRKFEDIELGLISAGPTPQMSYERSRPQTPTNSSPKQSGNRRVATTYNYKQAQPFVAHAVSTAPGAETQQVNTLHQQFSAQQQGSGIPATPPDFFLVTRSSPPISQSIWENFQPNQLFPEGSSNNSLEVSPSNPEAVSQVIENPTLDISQQRYTGSLDTSPLKARDILHLENSPGMDLDSGLFRNGDIAPGSVWPAQFDVDASMDSPEDSWSNSSSSLAQSAPTALNVEDWYQFFGLSAGLDLNNMGIGASTE</sequence>
<feature type="domain" description="Xylanolytic transcriptional activator regulatory" evidence="7">
    <location>
        <begin position="315"/>
        <end position="388"/>
    </location>
</feature>
<dbReference type="Pfam" id="PF04082">
    <property type="entry name" value="Fungal_trans"/>
    <property type="match status" value="1"/>
</dbReference>
<accession>W7HLX4</accession>
<dbReference type="GO" id="GO:0003677">
    <property type="term" value="F:DNA binding"/>
    <property type="evidence" value="ECO:0007669"/>
    <property type="project" value="UniProtKB-KW"/>
</dbReference>
<evidence type="ECO:0000256" key="2">
    <source>
        <dbReference type="ARBA" id="ARBA00023015"/>
    </source>
</evidence>
<dbReference type="EMBL" id="KI966446">
    <property type="protein sequence ID" value="EWC44099.1"/>
    <property type="molecule type" value="Genomic_DNA"/>
</dbReference>
<reference evidence="8 9" key="1">
    <citation type="submission" date="2013-05" db="EMBL/GenBank/DDBJ databases">
        <title>Drechslerella stenobrocha genome reveals carnivorous origination and mechanical trapping mechanism of predatory fungi.</title>
        <authorList>
            <person name="Liu X."/>
            <person name="Zhang W."/>
            <person name="Liu K."/>
        </authorList>
    </citation>
    <scope>NUCLEOTIDE SEQUENCE [LARGE SCALE GENOMIC DNA]</scope>
    <source>
        <strain evidence="8 9">248</strain>
    </source>
</reference>